<feature type="domain" description="Fungal-type protein kinase" evidence="2">
    <location>
        <begin position="363"/>
        <end position="476"/>
    </location>
</feature>
<feature type="compositionally biased region" description="Basic and acidic residues" evidence="1">
    <location>
        <begin position="624"/>
        <end position="640"/>
    </location>
</feature>
<evidence type="ECO:0000256" key="1">
    <source>
        <dbReference type="SAM" id="MobiDB-lite"/>
    </source>
</evidence>
<feature type="domain" description="Fungal-type protein kinase" evidence="2">
    <location>
        <begin position="129"/>
        <end position="343"/>
    </location>
</feature>
<proteinExistence type="predicted"/>
<accession>A0A4R0RIW0</accession>
<dbReference type="SUPFAM" id="SSF56112">
    <property type="entry name" value="Protein kinase-like (PK-like)"/>
    <property type="match status" value="1"/>
</dbReference>
<organism evidence="3 4">
    <name type="scientific">Steccherinum ochraceum</name>
    <dbReference type="NCBI Taxonomy" id="92696"/>
    <lineage>
        <taxon>Eukaryota</taxon>
        <taxon>Fungi</taxon>
        <taxon>Dikarya</taxon>
        <taxon>Basidiomycota</taxon>
        <taxon>Agaricomycotina</taxon>
        <taxon>Agaricomycetes</taxon>
        <taxon>Polyporales</taxon>
        <taxon>Steccherinaceae</taxon>
        <taxon>Steccherinum</taxon>
    </lineage>
</organism>
<evidence type="ECO:0000313" key="4">
    <source>
        <dbReference type="Proteomes" id="UP000292702"/>
    </source>
</evidence>
<dbReference type="InterPro" id="IPR011009">
    <property type="entry name" value="Kinase-like_dom_sf"/>
</dbReference>
<feature type="compositionally biased region" description="Polar residues" evidence="1">
    <location>
        <begin position="596"/>
        <end position="620"/>
    </location>
</feature>
<dbReference type="Proteomes" id="UP000292702">
    <property type="component" value="Unassembled WGS sequence"/>
</dbReference>
<dbReference type="Gene3D" id="1.10.510.10">
    <property type="entry name" value="Transferase(Phosphotransferase) domain 1"/>
    <property type="match status" value="1"/>
</dbReference>
<dbReference type="PANTHER" id="PTHR38248">
    <property type="entry name" value="FUNK1 6"/>
    <property type="match status" value="1"/>
</dbReference>
<evidence type="ECO:0000313" key="3">
    <source>
        <dbReference type="EMBL" id="TCD68321.1"/>
    </source>
</evidence>
<feature type="region of interest" description="Disordered" evidence="1">
    <location>
        <begin position="583"/>
        <end position="711"/>
    </location>
</feature>
<reference evidence="3 4" key="1">
    <citation type="submission" date="2018-11" db="EMBL/GenBank/DDBJ databases">
        <title>Genome assembly of Steccherinum ochraceum LE-BIN_3174, the white-rot fungus of the Steccherinaceae family (The Residual Polyporoid clade, Polyporales, Basidiomycota).</title>
        <authorList>
            <person name="Fedorova T.V."/>
            <person name="Glazunova O.A."/>
            <person name="Landesman E.O."/>
            <person name="Moiseenko K.V."/>
            <person name="Psurtseva N.V."/>
            <person name="Savinova O.S."/>
            <person name="Shakhova N.V."/>
            <person name="Tyazhelova T.V."/>
            <person name="Vasina D.V."/>
        </authorList>
    </citation>
    <scope>NUCLEOTIDE SEQUENCE [LARGE SCALE GENOMIC DNA]</scope>
    <source>
        <strain evidence="3 4">LE-BIN_3174</strain>
    </source>
</reference>
<feature type="compositionally biased region" description="Basic and acidic residues" evidence="1">
    <location>
        <begin position="682"/>
        <end position="691"/>
    </location>
</feature>
<gene>
    <name evidence="3" type="ORF">EIP91_011180</name>
</gene>
<comment type="caution">
    <text evidence="3">The sequence shown here is derived from an EMBL/GenBank/DDBJ whole genome shotgun (WGS) entry which is preliminary data.</text>
</comment>
<dbReference type="InterPro" id="IPR040976">
    <property type="entry name" value="Pkinase_fungal"/>
</dbReference>
<name>A0A4R0RIW0_9APHY</name>
<dbReference type="OrthoDB" id="3265188at2759"/>
<protein>
    <recommendedName>
        <fullName evidence="2">Fungal-type protein kinase domain-containing protein</fullName>
    </recommendedName>
</protein>
<sequence length="711" mass="79677">MDNRTWVGPLDPRDFMQALMKVEEELPRAEVSKTCFGAVPLECNSETDICKRFMDAIICSKLLPEEFYLNVNDHPNEISLPLLSVHRGQESGSPWSSMEFGIMFRTACSADPFPSEDGCGSSPQPSTSKAEERTWKKLASCAAAQFDHQHRSFLFTILVCGHHARFLRWDRAGIIVTDQFDYKEDPQPLAEYLWRYGRISATNRGFDPTVRCSTSSDQEAFRHALQGRLESLKLIPGAERTLDDRFPCYTITVAGSAEEPRSYVVRRPISSPSSPTGRATRAYIALDIASQELVFLKDYWRPLESSHTPEAEVYRALEDVEVPHLPRIRMAGDVRGGHQVTSTNRWQRLEGIWDCGPIRGYRHHRIVQDLAYPLSAVRSSRQLAQALRNVVICIAIACRISWLHRDISSGNVMLGTDGEGLLNDWDHGFRLDPKNKIPSSRTGTWRYLSLALSQDAKKVHDVLDDLESCFWVLLYQSLHFFASTADVAEFNLFDYQSDRLVDSEIVGGAGKAKFLFGRGKSFHFTCKPLQDLIESLRRHFLASHVARCAAGETLPEHLEDPATPVLAIFDAALSRTDWPESDVLEEQSRVARHGSASVSGDHPTSGSLHHHSSQAPNSAPASLKVEEHSSRGSAKHRLDESDTDDSASTKSSRSKRLKSDATPPSSPLRTPSPTSRARTRSAKIEADERLLRRVTRSQTSLGRRIARSQRS</sequence>
<evidence type="ECO:0000259" key="2">
    <source>
        <dbReference type="Pfam" id="PF17667"/>
    </source>
</evidence>
<feature type="compositionally biased region" description="Low complexity" evidence="1">
    <location>
        <begin position="660"/>
        <end position="676"/>
    </location>
</feature>
<dbReference type="EMBL" id="RWJN01000070">
    <property type="protein sequence ID" value="TCD68321.1"/>
    <property type="molecule type" value="Genomic_DNA"/>
</dbReference>
<keyword evidence="4" id="KW-1185">Reference proteome</keyword>
<dbReference type="AlphaFoldDB" id="A0A4R0RIW0"/>
<dbReference type="Pfam" id="PF17667">
    <property type="entry name" value="Pkinase_fungal"/>
    <property type="match status" value="2"/>
</dbReference>
<dbReference type="PANTHER" id="PTHR38248:SF2">
    <property type="entry name" value="FUNK1 11"/>
    <property type="match status" value="1"/>
</dbReference>